<dbReference type="SMART" id="SM01395">
    <property type="entry name" value="Tbf5"/>
    <property type="match status" value="1"/>
</dbReference>
<dbReference type="EMBL" id="BQXS01010066">
    <property type="protein sequence ID" value="GKT32825.1"/>
    <property type="molecule type" value="Genomic_DNA"/>
</dbReference>
<reference evidence="2" key="1">
    <citation type="submission" date="2022-03" db="EMBL/GenBank/DDBJ databases">
        <title>Draft genome sequence of Aduncisulcus paluster, a free-living microaerophilic Fornicata.</title>
        <authorList>
            <person name="Yuyama I."/>
            <person name="Kume K."/>
            <person name="Tamura T."/>
            <person name="Inagaki Y."/>
            <person name="Hashimoto T."/>
        </authorList>
    </citation>
    <scope>NUCLEOTIDE SEQUENCE</scope>
    <source>
        <strain evidence="2">NY0171</strain>
    </source>
</reference>
<protein>
    <recommendedName>
        <fullName evidence="1">General transcription and DNA repair factor IIH subunit TFB5</fullName>
    </recommendedName>
</protein>
<evidence type="ECO:0000256" key="1">
    <source>
        <dbReference type="RuleBase" id="RU368032"/>
    </source>
</evidence>
<keyword evidence="1" id="KW-0234">DNA repair</keyword>
<keyword evidence="3" id="KW-1185">Reference proteome</keyword>
<dbReference type="Proteomes" id="UP001057375">
    <property type="component" value="Unassembled WGS sequence"/>
</dbReference>
<proteinExistence type="inferred from homology"/>
<keyword evidence="1" id="KW-0805">Transcription regulation</keyword>
<evidence type="ECO:0000313" key="2">
    <source>
        <dbReference type="EMBL" id="GKT32825.1"/>
    </source>
</evidence>
<comment type="similarity">
    <text evidence="1">Belongs to the TFB5 family.</text>
</comment>
<keyword evidence="1" id="KW-0227">DNA damage</keyword>
<comment type="subunit">
    <text evidence="1">Component of the 7-subunit TFIIH core complex.</text>
</comment>
<evidence type="ECO:0000313" key="3">
    <source>
        <dbReference type="Proteomes" id="UP001057375"/>
    </source>
</evidence>
<name>A0ABQ5KJY2_9EUKA</name>
<keyword evidence="1" id="KW-0804">Transcription</keyword>
<accession>A0ABQ5KJY2</accession>
<comment type="subcellular location">
    <subcellularLocation>
        <location evidence="1">Nucleus</location>
    </subcellularLocation>
</comment>
<keyword evidence="1" id="KW-0539">Nucleus</keyword>
<comment type="caution">
    <text evidence="2">The sequence shown here is derived from an EMBL/GenBank/DDBJ whole genome shotgun (WGS) entry which is preliminary data.</text>
</comment>
<dbReference type="InterPro" id="IPR009400">
    <property type="entry name" value="TFIIH_TTDA/Tfb5"/>
</dbReference>
<dbReference type="Pfam" id="PF06331">
    <property type="entry name" value="Tfb5"/>
    <property type="match status" value="1"/>
</dbReference>
<gene>
    <name evidence="2" type="ORF">ADUPG1_006885</name>
</gene>
<dbReference type="Gene3D" id="3.30.70.1220">
    <property type="entry name" value="TFB5-like"/>
    <property type="match status" value="1"/>
</dbReference>
<organism evidence="2 3">
    <name type="scientific">Aduncisulcus paluster</name>
    <dbReference type="NCBI Taxonomy" id="2918883"/>
    <lineage>
        <taxon>Eukaryota</taxon>
        <taxon>Metamonada</taxon>
        <taxon>Carpediemonas-like organisms</taxon>
        <taxon>Aduncisulcus</taxon>
    </lineage>
</organism>
<dbReference type="SUPFAM" id="SSF142897">
    <property type="entry name" value="TFB5-like"/>
    <property type="match status" value="1"/>
</dbReference>
<sequence>MDYPIIRGSYIESDPSIVCYIKKHNPDAIIKELDDSHIMIKPECYEEIQSIVTQMITRKQKTRKVK</sequence>
<dbReference type="InterPro" id="IPR035935">
    <property type="entry name" value="TFB5-like_sf"/>
</dbReference>
<comment type="function">
    <text evidence="1">In NER, TFIIH acts by opening DNA around the lesion to allow the excision of the damaged oligonucleotide and its replacement by a new DNA fragment. In transcription, TFIIH has an essential role in transcription initiation. When the pre-initiation complex (PIC) has been established, TFIIH is required for promoter opening and promoter escape.</text>
</comment>